<dbReference type="EMBL" id="ML996162">
    <property type="protein sequence ID" value="KAF2733349.1"/>
    <property type="molecule type" value="Genomic_DNA"/>
</dbReference>
<keyword evidence="2" id="KW-1185">Reference proteome</keyword>
<dbReference type="PANTHER" id="PTHR35569:SF1">
    <property type="entry name" value="CYANAMIDE HYDRATASE DDI2-RELATED"/>
    <property type="match status" value="1"/>
</dbReference>
<proteinExistence type="predicted"/>
<reference evidence="1" key="1">
    <citation type="journal article" date="2020" name="Stud. Mycol.">
        <title>101 Dothideomycetes genomes: a test case for predicting lifestyles and emergence of pathogens.</title>
        <authorList>
            <person name="Haridas S."/>
            <person name="Albert R."/>
            <person name="Binder M."/>
            <person name="Bloem J."/>
            <person name="Labutti K."/>
            <person name="Salamov A."/>
            <person name="Andreopoulos B."/>
            <person name="Baker S."/>
            <person name="Barry K."/>
            <person name="Bills G."/>
            <person name="Bluhm B."/>
            <person name="Cannon C."/>
            <person name="Castanera R."/>
            <person name="Culley D."/>
            <person name="Daum C."/>
            <person name="Ezra D."/>
            <person name="Gonzalez J."/>
            <person name="Henrissat B."/>
            <person name="Kuo A."/>
            <person name="Liang C."/>
            <person name="Lipzen A."/>
            <person name="Lutzoni F."/>
            <person name="Magnuson J."/>
            <person name="Mondo S."/>
            <person name="Nolan M."/>
            <person name="Ohm R."/>
            <person name="Pangilinan J."/>
            <person name="Park H.-J."/>
            <person name="Ramirez L."/>
            <person name="Alfaro M."/>
            <person name="Sun H."/>
            <person name="Tritt A."/>
            <person name="Yoshinaga Y."/>
            <person name="Zwiers L.-H."/>
            <person name="Turgeon B."/>
            <person name="Goodwin S."/>
            <person name="Spatafora J."/>
            <person name="Crous P."/>
            <person name="Grigoriev I."/>
        </authorList>
    </citation>
    <scope>NUCLEOTIDE SEQUENCE</scope>
    <source>
        <strain evidence="1">CBS 125425</strain>
    </source>
</reference>
<comment type="caution">
    <text evidence="1">The sequence shown here is derived from an EMBL/GenBank/DDBJ whole genome shotgun (WGS) entry which is preliminary data.</text>
</comment>
<dbReference type="Gene3D" id="1.10.3210.10">
    <property type="entry name" value="Hypothetical protein af1432"/>
    <property type="match status" value="1"/>
</dbReference>
<gene>
    <name evidence="1" type="ORF">EJ04DRAFT_553393</name>
</gene>
<evidence type="ECO:0000313" key="2">
    <source>
        <dbReference type="Proteomes" id="UP000799444"/>
    </source>
</evidence>
<dbReference type="PANTHER" id="PTHR35569">
    <property type="entry name" value="CYANAMIDE HYDRATASE DDI2-RELATED"/>
    <property type="match status" value="1"/>
</dbReference>
<dbReference type="Proteomes" id="UP000799444">
    <property type="component" value="Unassembled WGS sequence"/>
</dbReference>
<dbReference type="InterPro" id="IPR003607">
    <property type="entry name" value="HD/PDEase_dom"/>
</dbReference>
<evidence type="ECO:0008006" key="3">
    <source>
        <dbReference type="Google" id="ProtNLM"/>
    </source>
</evidence>
<protein>
    <recommendedName>
        <fullName evidence="3">HD domain-containing protein</fullName>
    </recommendedName>
</protein>
<name>A0A9P4V0D3_9PLEO</name>
<accession>A0A9P4V0D3</accession>
<dbReference type="OrthoDB" id="2378324at2759"/>
<dbReference type="CDD" id="cd00077">
    <property type="entry name" value="HDc"/>
    <property type="match status" value="1"/>
</dbReference>
<sequence>MAPITVALTRLLAGIPVPDTQMINGSIALARASLPDEGFNHVMRAWLNGQAIINRLPAANRSIIDEEAFGVAAILHDLGWSPDPEYISQDKRFEVDGAIAARAWIQEHGRANEWPVARQQLVWDSIAIHTTADISRYAAPVVSIVSAGTFTEILGPTPAKVFFGDMITVTQNEWQGIVDEFPRPNYKEYHKDVLSNICRVKPQTTYENGLAGWGEKYVANYTRIGHRFIDFFEANTP</sequence>
<dbReference type="AlphaFoldDB" id="A0A9P4V0D3"/>
<dbReference type="SUPFAM" id="SSF109604">
    <property type="entry name" value="HD-domain/PDEase-like"/>
    <property type="match status" value="1"/>
</dbReference>
<organism evidence="1 2">
    <name type="scientific">Polyplosphaeria fusca</name>
    <dbReference type="NCBI Taxonomy" id="682080"/>
    <lineage>
        <taxon>Eukaryota</taxon>
        <taxon>Fungi</taxon>
        <taxon>Dikarya</taxon>
        <taxon>Ascomycota</taxon>
        <taxon>Pezizomycotina</taxon>
        <taxon>Dothideomycetes</taxon>
        <taxon>Pleosporomycetidae</taxon>
        <taxon>Pleosporales</taxon>
        <taxon>Tetraplosphaeriaceae</taxon>
        <taxon>Polyplosphaeria</taxon>
    </lineage>
</organism>
<evidence type="ECO:0000313" key="1">
    <source>
        <dbReference type="EMBL" id="KAF2733349.1"/>
    </source>
</evidence>